<dbReference type="AlphaFoldDB" id="A0A396JPF8"/>
<evidence type="ECO:0000313" key="1">
    <source>
        <dbReference type="EMBL" id="RHN78143.1"/>
    </source>
</evidence>
<dbReference type="Proteomes" id="UP000265566">
    <property type="component" value="Chromosome 1"/>
</dbReference>
<sequence>MQQGILLWILMKLSQRRRRVGSMAHNRSQVQISHAHVISVDAGCFSDGYTAYVCVFKDYTSLTTFSACKKEQMTADPKTAEALGIRWCMQLAKDQRIKG</sequence>
<dbReference type="EMBL" id="PSQE01000001">
    <property type="protein sequence ID" value="RHN78143.1"/>
    <property type="molecule type" value="Genomic_DNA"/>
</dbReference>
<dbReference type="Gramene" id="rna1665">
    <property type="protein sequence ID" value="RHN78143.1"/>
    <property type="gene ID" value="gene1665"/>
</dbReference>
<proteinExistence type="predicted"/>
<organism evidence="1 2">
    <name type="scientific">Medicago truncatula</name>
    <name type="common">Barrel medic</name>
    <name type="synonym">Medicago tribuloides</name>
    <dbReference type="NCBI Taxonomy" id="3880"/>
    <lineage>
        <taxon>Eukaryota</taxon>
        <taxon>Viridiplantae</taxon>
        <taxon>Streptophyta</taxon>
        <taxon>Embryophyta</taxon>
        <taxon>Tracheophyta</taxon>
        <taxon>Spermatophyta</taxon>
        <taxon>Magnoliopsida</taxon>
        <taxon>eudicotyledons</taxon>
        <taxon>Gunneridae</taxon>
        <taxon>Pentapetalae</taxon>
        <taxon>rosids</taxon>
        <taxon>fabids</taxon>
        <taxon>Fabales</taxon>
        <taxon>Fabaceae</taxon>
        <taxon>Papilionoideae</taxon>
        <taxon>50 kb inversion clade</taxon>
        <taxon>NPAAA clade</taxon>
        <taxon>Hologalegina</taxon>
        <taxon>IRL clade</taxon>
        <taxon>Trifolieae</taxon>
        <taxon>Medicago</taxon>
    </lineage>
</organism>
<reference evidence="2" key="1">
    <citation type="journal article" date="2018" name="Nat. Plants">
        <title>Whole-genome landscape of Medicago truncatula symbiotic genes.</title>
        <authorList>
            <person name="Pecrix Y."/>
            <person name="Staton S.E."/>
            <person name="Sallet E."/>
            <person name="Lelandais-Briere C."/>
            <person name="Moreau S."/>
            <person name="Carrere S."/>
            <person name="Blein T."/>
            <person name="Jardinaud M.F."/>
            <person name="Latrasse D."/>
            <person name="Zouine M."/>
            <person name="Zahm M."/>
            <person name="Kreplak J."/>
            <person name="Mayjonade B."/>
            <person name="Satge C."/>
            <person name="Perez M."/>
            <person name="Cauet S."/>
            <person name="Marande W."/>
            <person name="Chantry-Darmon C."/>
            <person name="Lopez-Roques C."/>
            <person name="Bouchez O."/>
            <person name="Berard A."/>
            <person name="Debelle F."/>
            <person name="Munos S."/>
            <person name="Bendahmane A."/>
            <person name="Berges H."/>
            <person name="Niebel A."/>
            <person name="Buitink J."/>
            <person name="Frugier F."/>
            <person name="Benhamed M."/>
            <person name="Crespi M."/>
            <person name="Gouzy J."/>
            <person name="Gamas P."/>
        </authorList>
    </citation>
    <scope>NUCLEOTIDE SEQUENCE [LARGE SCALE GENOMIC DNA]</scope>
    <source>
        <strain evidence="2">cv. Jemalong A17</strain>
    </source>
</reference>
<accession>A0A396JPF8</accession>
<name>A0A396JPF8_MEDTR</name>
<comment type="caution">
    <text evidence="1">The sequence shown here is derived from an EMBL/GenBank/DDBJ whole genome shotgun (WGS) entry which is preliminary data.</text>
</comment>
<evidence type="ECO:0000313" key="2">
    <source>
        <dbReference type="Proteomes" id="UP000265566"/>
    </source>
</evidence>
<gene>
    <name evidence="1" type="ORF">MtrunA17_Chr1g0162271</name>
</gene>
<protein>
    <submittedName>
        <fullName evidence="1">Uncharacterized protein</fullName>
    </submittedName>
</protein>